<keyword evidence="5 10" id="KW-0540">Nuclease</keyword>
<feature type="binding site" evidence="10">
    <location>
        <position position="71"/>
    </location>
    <ligand>
        <name>Mg(2+)</name>
        <dbReference type="ChEBI" id="CHEBI:18420"/>
        <label>1</label>
    </ligand>
</feature>
<evidence type="ECO:0000256" key="2">
    <source>
        <dbReference type="ARBA" id="ARBA00005300"/>
    </source>
</evidence>
<evidence type="ECO:0000256" key="3">
    <source>
        <dbReference type="ARBA" id="ARBA00011245"/>
    </source>
</evidence>
<evidence type="ECO:0000259" key="11">
    <source>
        <dbReference type="PROSITE" id="PS50879"/>
    </source>
</evidence>
<keyword evidence="8 10" id="KW-0378">Hydrolase</keyword>
<dbReference type="GO" id="GO:0004523">
    <property type="term" value="F:RNA-DNA hybrid ribonuclease activity"/>
    <property type="evidence" value="ECO:0007669"/>
    <property type="project" value="UniProtKB-EC"/>
</dbReference>
<feature type="binding site" evidence="10">
    <location>
        <position position="10"/>
    </location>
    <ligand>
        <name>Mg(2+)</name>
        <dbReference type="ChEBI" id="CHEBI:18420"/>
        <label>2</label>
    </ligand>
</feature>
<keyword evidence="9 10" id="KW-0460">Magnesium</keyword>
<dbReference type="PROSITE" id="PS50879">
    <property type="entry name" value="RNASE_H_1"/>
    <property type="match status" value="1"/>
</dbReference>
<feature type="binding site" evidence="10">
    <location>
        <position position="135"/>
    </location>
    <ligand>
        <name>Mg(2+)</name>
        <dbReference type="ChEBI" id="CHEBI:18420"/>
        <label>2</label>
    </ligand>
</feature>
<sequence length="236" mass="25642">MENAVEIHTDGACWGNPGPGGWGVVLRYGAHEKTLCGGVAEETTNNRMELTAPAEALVHLTRPAVVHLYTDSTYVRDGITKWVANWKRNGWLTTAKQPVKNADLWRRLDEAAARHDVEWHWVKGHAGNPDNERADQLALAGLEQALRDTGVDPATYRLPRRPAVPTTASTPRTCVATTNRGRPCANGARPSGLCHLHDPEVQCGAPIGLGARCTAPTGGELCQKHRRNPDGEQGLF</sequence>
<evidence type="ECO:0000256" key="1">
    <source>
        <dbReference type="ARBA" id="ARBA00000077"/>
    </source>
</evidence>
<evidence type="ECO:0000256" key="5">
    <source>
        <dbReference type="ARBA" id="ARBA00022722"/>
    </source>
</evidence>
<dbReference type="EC" id="3.1.26.4" evidence="4 10"/>
<keyword evidence="10" id="KW-0963">Cytoplasm</keyword>
<reference evidence="12 13" key="1">
    <citation type="submission" date="2021-02" db="EMBL/GenBank/DDBJ databases">
        <title>Actinophytocola xerophila sp. nov., isolated from soil of cotton cropping field.</title>
        <authorList>
            <person name="Huang R."/>
            <person name="Chen X."/>
            <person name="Ge X."/>
            <person name="Liu W."/>
        </authorList>
    </citation>
    <scope>NUCLEOTIDE SEQUENCE [LARGE SCALE GENOMIC DNA]</scope>
    <source>
        <strain evidence="12 13">S1-96</strain>
    </source>
</reference>
<dbReference type="Pfam" id="PF00075">
    <property type="entry name" value="RNase_H"/>
    <property type="match status" value="1"/>
</dbReference>
<evidence type="ECO:0000313" key="13">
    <source>
        <dbReference type="Proteomes" id="UP001156441"/>
    </source>
</evidence>
<dbReference type="NCBIfam" id="NF001236">
    <property type="entry name" value="PRK00203.1"/>
    <property type="match status" value="1"/>
</dbReference>
<dbReference type="CDD" id="cd09278">
    <property type="entry name" value="RNase_HI_prokaryote_like"/>
    <property type="match status" value="1"/>
</dbReference>
<dbReference type="InterPro" id="IPR022892">
    <property type="entry name" value="RNaseHI"/>
</dbReference>
<dbReference type="Proteomes" id="UP001156441">
    <property type="component" value="Unassembled WGS sequence"/>
</dbReference>
<comment type="similarity">
    <text evidence="2 10">Belongs to the RNase H family.</text>
</comment>
<evidence type="ECO:0000313" key="12">
    <source>
        <dbReference type="EMBL" id="MCT2588262.1"/>
    </source>
</evidence>
<protein>
    <recommendedName>
        <fullName evidence="4 10">Ribonuclease H</fullName>
        <shortName evidence="10">RNase H</shortName>
        <ecNumber evidence="4 10">3.1.26.4</ecNumber>
    </recommendedName>
</protein>
<evidence type="ECO:0000256" key="10">
    <source>
        <dbReference type="HAMAP-Rule" id="MF_00042"/>
    </source>
</evidence>
<accession>A0ABT2JK53</accession>
<feature type="domain" description="RNase H type-1" evidence="11">
    <location>
        <begin position="1"/>
        <end position="143"/>
    </location>
</feature>
<comment type="catalytic activity">
    <reaction evidence="1 10">
        <text>Endonucleolytic cleavage to 5'-phosphomonoester.</text>
        <dbReference type="EC" id="3.1.26.4"/>
    </reaction>
</comment>
<evidence type="ECO:0000256" key="6">
    <source>
        <dbReference type="ARBA" id="ARBA00022723"/>
    </source>
</evidence>
<evidence type="ECO:0000256" key="8">
    <source>
        <dbReference type="ARBA" id="ARBA00022801"/>
    </source>
</evidence>
<dbReference type="HAMAP" id="MF_00042">
    <property type="entry name" value="RNase_H"/>
    <property type="match status" value="1"/>
</dbReference>
<comment type="function">
    <text evidence="10">Endonuclease that specifically degrades the RNA of RNA-DNA hybrids.</text>
</comment>
<feature type="binding site" evidence="10">
    <location>
        <position position="10"/>
    </location>
    <ligand>
        <name>Mg(2+)</name>
        <dbReference type="ChEBI" id="CHEBI:18420"/>
        <label>1</label>
    </ligand>
</feature>
<name>A0ABT2JK53_9PSEU</name>
<dbReference type="EMBL" id="JAFFZE010000036">
    <property type="protein sequence ID" value="MCT2588262.1"/>
    <property type="molecule type" value="Genomic_DNA"/>
</dbReference>
<keyword evidence="7 10" id="KW-0255">Endonuclease</keyword>
<dbReference type="Gene3D" id="3.30.420.10">
    <property type="entry name" value="Ribonuclease H-like superfamily/Ribonuclease H"/>
    <property type="match status" value="1"/>
</dbReference>
<comment type="caution">
    <text evidence="12">The sequence shown here is derived from an EMBL/GenBank/DDBJ whole genome shotgun (WGS) entry which is preliminary data.</text>
</comment>
<evidence type="ECO:0000256" key="9">
    <source>
        <dbReference type="ARBA" id="ARBA00022842"/>
    </source>
</evidence>
<comment type="cofactor">
    <cofactor evidence="10">
        <name>Mg(2+)</name>
        <dbReference type="ChEBI" id="CHEBI:18420"/>
    </cofactor>
    <text evidence="10">Binds 1 Mg(2+) ion per subunit. May bind a second metal ion at a regulatory site, or after substrate binding.</text>
</comment>
<dbReference type="InterPro" id="IPR012337">
    <property type="entry name" value="RNaseH-like_sf"/>
</dbReference>
<comment type="subcellular location">
    <subcellularLocation>
        <location evidence="10">Cytoplasm</location>
    </subcellularLocation>
</comment>
<comment type="subunit">
    <text evidence="3 10">Monomer.</text>
</comment>
<keyword evidence="13" id="KW-1185">Reference proteome</keyword>
<dbReference type="SUPFAM" id="SSF53098">
    <property type="entry name" value="Ribonuclease H-like"/>
    <property type="match status" value="1"/>
</dbReference>
<dbReference type="InterPro" id="IPR050092">
    <property type="entry name" value="RNase_H"/>
</dbReference>
<proteinExistence type="inferred from homology"/>
<dbReference type="InterPro" id="IPR036397">
    <property type="entry name" value="RNaseH_sf"/>
</dbReference>
<gene>
    <name evidence="10 12" type="primary">rnhA</name>
    <name evidence="12" type="ORF">JT362_34650</name>
</gene>
<evidence type="ECO:0000256" key="4">
    <source>
        <dbReference type="ARBA" id="ARBA00012180"/>
    </source>
</evidence>
<feature type="binding site" evidence="10">
    <location>
        <position position="49"/>
    </location>
    <ligand>
        <name>Mg(2+)</name>
        <dbReference type="ChEBI" id="CHEBI:18420"/>
        <label>1</label>
    </ligand>
</feature>
<dbReference type="PANTHER" id="PTHR10642:SF26">
    <property type="entry name" value="RIBONUCLEASE H1"/>
    <property type="match status" value="1"/>
</dbReference>
<dbReference type="InterPro" id="IPR002156">
    <property type="entry name" value="RNaseH_domain"/>
</dbReference>
<evidence type="ECO:0000256" key="7">
    <source>
        <dbReference type="ARBA" id="ARBA00022759"/>
    </source>
</evidence>
<keyword evidence="6 10" id="KW-0479">Metal-binding</keyword>
<organism evidence="12 13">
    <name type="scientific">Actinophytocola gossypii</name>
    <dbReference type="NCBI Taxonomy" id="2812003"/>
    <lineage>
        <taxon>Bacteria</taxon>
        <taxon>Bacillati</taxon>
        <taxon>Actinomycetota</taxon>
        <taxon>Actinomycetes</taxon>
        <taxon>Pseudonocardiales</taxon>
        <taxon>Pseudonocardiaceae</taxon>
    </lineage>
</organism>
<dbReference type="PANTHER" id="PTHR10642">
    <property type="entry name" value="RIBONUCLEASE H1"/>
    <property type="match status" value="1"/>
</dbReference>